<dbReference type="EMBL" id="SRPO01000840">
    <property type="protein sequence ID" value="KAG5929333.1"/>
    <property type="molecule type" value="Genomic_DNA"/>
</dbReference>
<comment type="caution">
    <text evidence="4">The sequence shown here is derived from an EMBL/GenBank/DDBJ whole genome shotgun (WGS) entry which is preliminary data.</text>
</comment>
<dbReference type="PANTHER" id="PTHR45614:SF25">
    <property type="entry name" value="MYB PROTEIN"/>
    <property type="match status" value="1"/>
</dbReference>
<reference evidence="4 5" key="1">
    <citation type="journal article" date="2020" name="bioRxiv">
        <title>Whole genome comparisons of ergot fungi reveals the divergence and evolution of species within the genus Claviceps are the result of varying mechanisms driving genome evolution and host range expansion.</title>
        <authorList>
            <person name="Wyka S.A."/>
            <person name="Mondo S.J."/>
            <person name="Liu M."/>
            <person name="Dettman J."/>
            <person name="Nalam V."/>
            <person name="Broders K.D."/>
        </authorList>
    </citation>
    <scope>NUCLEOTIDE SEQUENCE [LARGE SCALE GENOMIC DNA]</scope>
    <source>
        <strain evidence="4 5">CCC 1485</strain>
    </source>
</reference>
<feature type="domain" description="HTH myb-type" evidence="3">
    <location>
        <begin position="23"/>
        <end position="78"/>
    </location>
</feature>
<gene>
    <name evidence="4" type="ORF">E4U60_007465</name>
</gene>
<dbReference type="InterPro" id="IPR009057">
    <property type="entry name" value="Homeodomain-like_sf"/>
</dbReference>
<protein>
    <submittedName>
        <fullName evidence="4">Uncharacterized protein</fullName>
    </submittedName>
</protein>
<accession>A0A9P7M4A3</accession>
<organism evidence="4 5">
    <name type="scientific">Claviceps pazoutovae</name>
    <dbReference type="NCBI Taxonomy" id="1649127"/>
    <lineage>
        <taxon>Eukaryota</taxon>
        <taxon>Fungi</taxon>
        <taxon>Dikarya</taxon>
        <taxon>Ascomycota</taxon>
        <taxon>Pezizomycotina</taxon>
        <taxon>Sordariomycetes</taxon>
        <taxon>Hypocreomycetidae</taxon>
        <taxon>Hypocreales</taxon>
        <taxon>Clavicipitaceae</taxon>
        <taxon>Claviceps</taxon>
    </lineage>
</organism>
<dbReference type="AlphaFoldDB" id="A0A9P7M4A3"/>
<evidence type="ECO:0000259" key="3">
    <source>
        <dbReference type="PROSITE" id="PS51294"/>
    </source>
</evidence>
<dbReference type="InterPro" id="IPR001005">
    <property type="entry name" value="SANT/Myb"/>
</dbReference>
<keyword evidence="5" id="KW-1185">Reference proteome</keyword>
<dbReference type="PANTHER" id="PTHR45614">
    <property type="entry name" value="MYB PROTEIN-RELATED"/>
    <property type="match status" value="1"/>
</dbReference>
<dbReference type="CDD" id="cd00167">
    <property type="entry name" value="SANT"/>
    <property type="match status" value="2"/>
</dbReference>
<dbReference type="OrthoDB" id="2143914at2759"/>
<dbReference type="Pfam" id="PF00249">
    <property type="entry name" value="Myb_DNA-binding"/>
    <property type="match status" value="2"/>
</dbReference>
<dbReference type="Gene3D" id="1.10.10.60">
    <property type="entry name" value="Homeodomain-like"/>
    <property type="match status" value="2"/>
</dbReference>
<evidence type="ECO:0000313" key="5">
    <source>
        <dbReference type="Proteomes" id="UP000706124"/>
    </source>
</evidence>
<name>A0A9P7M4A3_9HYPO</name>
<dbReference type="InterPro" id="IPR017930">
    <property type="entry name" value="Myb_dom"/>
</dbReference>
<evidence type="ECO:0000313" key="4">
    <source>
        <dbReference type="EMBL" id="KAG5929333.1"/>
    </source>
</evidence>
<proteinExistence type="predicted"/>
<evidence type="ECO:0000259" key="2">
    <source>
        <dbReference type="PROSITE" id="PS50090"/>
    </source>
</evidence>
<dbReference type="InterPro" id="IPR050560">
    <property type="entry name" value="MYB_TF"/>
</dbReference>
<dbReference type="GO" id="GO:0045944">
    <property type="term" value="P:positive regulation of transcription by RNA polymerase II"/>
    <property type="evidence" value="ECO:0007669"/>
    <property type="project" value="TreeGrafter"/>
</dbReference>
<dbReference type="PROSITE" id="PS51294">
    <property type="entry name" value="HTH_MYB"/>
    <property type="match status" value="2"/>
</dbReference>
<feature type="region of interest" description="Disordered" evidence="1">
    <location>
        <begin position="180"/>
        <end position="220"/>
    </location>
</feature>
<dbReference type="SUPFAM" id="SSF46689">
    <property type="entry name" value="Homeodomain-like"/>
    <property type="match status" value="1"/>
</dbReference>
<dbReference type="GO" id="GO:0005634">
    <property type="term" value="C:nucleus"/>
    <property type="evidence" value="ECO:0007669"/>
    <property type="project" value="TreeGrafter"/>
</dbReference>
<dbReference type="SMART" id="SM00717">
    <property type="entry name" value="SANT"/>
    <property type="match status" value="2"/>
</dbReference>
<feature type="domain" description="HTH myb-type" evidence="3">
    <location>
        <begin position="79"/>
        <end position="129"/>
    </location>
</feature>
<dbReference type="GO" id="GO:0000278">
    <property type="term" value="P:mitotic cell cycle"/>
    <property type="evidence" value="ECO:0007669"/>
    <property type="project" value="TreeGrafter"/>
</dbReference>
<evidence type="ECO:0000256" key="1">
    <source>
        <dbReference type="SAM" id="MobiDB-lite"/>
    </source>
</evidence>
<dbReference type="GO" id="GO:0000978">
    <property type="term" value="F:RNA polymerase II cis-regulatory region sequence-specific DNA binding"/>
    <property type="evidence" value="ECO:0007669"/>
    <property type="project" value="TreeGrafter"/>
</dbReference>
<dbReference type="Proteomes" id="UP000706124">
    <property type="component" value="Unassembled WGS sequence"/>
</dbReference>
<feature type="domain" description="Myb-like" evidence="2">
    <location>
        <begin position="23"/>
        <end position="74"/>
    </location>
</feature>
<dbReference type="GO" id="GO:0000981">
    <property type="term" value="F:DNA-binding transcription factor activity, RNA polymerase II-specific"/>
    <property type="evidence" value="ECO:0007669"/>
    <property type="project" value="TreeGrafter"/>
</dbReference>
<dbReference type="PROSITE" id="PS50090">
    <property type="entry name" value="MYB_LIKE"/>
    <property type="match status" value="2"/>
</dbReference>
<feature type="domain" description="Myb-like" evidence="2">
    <location>
        <begin position="75"/>
        <end position="121"/>
    </location>
</feature>
<sequence>MTSRPGIIPIASLLSPERRRNPSDSRRSIPWSPDEDYLLMCMVKSGGARGWAKISAVVGTRSAKQCRERWHQNIDSRLNHDRITREEGQLILYWVDHIGQRWSDIARLLRNRSDNAVKNWFYGQQNRIAREENAQSLDLQQEDEHQVSSPVTNFALPLPPVGYPSLPRLSDHAYFQTESHSSPLLSPCASDHGEHDGNVDHTTSLAAQRPRSSGIIRYFPEPPRQGPCVWHRGGTNG</sequence>